<dbReference type="GO" id="GO:0016887">
    <property type="term" value="F:ATP hydrolysis activity"/>
    <property type="evidence" value="ECO:0007669"/>
    <property type="project" value="InterPro"/>
</dbReference>
<feature type="transmembrane region" description="Helical" evidence="13">
    <location>
        <begin position="1000"/>
        <end position="1020"/>
    </location>
</feature>
<keyword evidence="11 13" id="KW-0472">Membrane</keyword>
<comment type="similarity">
    <text evidence="2 13">Belongs to the cation transport ATPase (P-type) (TC 3.A.3) family. Type V subfamily.</text>
</comment>
<feature type="domain" description="P5B-type ATPase N-terminal" evidence="16">
    <location>
        <begin position="33"/>
        <end position="101"/>
    </location>
</feature>
<sequence>MAPCSHPSLQAPLLLTTKHAPSPTTLDPEYTSLVAYARSTPRLILYALLCVATGGLFWIGSTWWPQFFTKVARRKLPTSDGADVVLLCDANGNVEEVAVHRYRDLTWLDYRKQRYIYQNGEFQRVASNLSGSCAGIVSYIDRGLGDDEVDERRQLFGSNIMGITSLPVWLVLVRKVVHPFYLFQFISVGLWLHEDYITYSLAILTMSLSSIAYEVYAQVTNDRQMRALVKMDDPVQVLRNSKYVRIDPQDLVLGDIVLVEQATVSADMLLLVGQCTTDESSLTGEAIPVPKPCVQITHTDVNDTTTHKASLLYCGSSVLRVKAVGYGTSKGELFRLILYPTTVPFKLRSDSYRYLYMLCVFAVVVSAKRIYDAIEARSTLHDLLISVFDLISTAIPAALPMILTVGIGFALRRLQKGLICCTDAQKINISGQLTCFCFDKTGTLTSDSLVFAGVDLASGRGLELPPALPPFVELGIAVCHNLTETNGVVTGYPLELEMLRATSYTFESSAAPSLDRAVSLGTAPNGVFLARFAFDAAVQRSSVVVQTIDAPTESTVFVKGSPEAMAEVCDPKTLPHDYFGIVTAYSRRGYYCMVLASKPYTVAKTAPMRADVESNVTFVGFLLFLNPIKPASTGVIQALEDADIDVRIITGDNALTAIHGMMTNLSLIMVAFPLVAQQLKMQFKPRMALVDLVDDCIQYQVVPSEKDKEQVMITIFPEAPAVNDTCLEWQTFPVDANVLANLLRVHDLTLTGAALEHLRLHARPVAAIIDSTKIFARIRPQLKTWIVTSLMASGHYVGMCGDGTNDCGALKAAHVGLALSDAEASIGKQLLSNVRGLLIGEAVAPFTSRRKDVADVVTLVREGRCALMTSFLSFKYMLFYPIIETCVISVINSWQASLSNNQYLCDDFFIVLVLSLLMLQSGPAPVLSKARPPNSLFARVVVLSIVGHLVMFGAFLALPFVLAQSESWFCSIEDIASGRKACYPHVPDESGDMTVHAYEVSIAFVLGHWFYITLAVAFNWNDTFRANIFRNWPFVLYTLLCLGAAMSLVVLPEHNELGHFLDLTTPLPDAYCYELFWILVGYFFCAVGYERLVHWWCRE</sequence>
<dbReference type="InterPro" id="IPR059000">
    <property type="entry name" value="ATPase_P-type_domA"/>
</dbReference>
<dbReference type="InterPro" id="IPR036412">
    <property type="entry name" value="HAD-like_sf"/>
</dbReference>
<dbReference type="InterPro" id="IPR004014">
    <property type="entry name" value="ATPase_P-typ_cation-transptr_N"/>
</dbReference>
<dbReference type="Gene3D" id="3.40.50.1000">
    <property type="entry name" value="HAD superfamily/HAD-like"/>
    <property type="match status" value="2"/>
</dbReference>
<dbReference type="Pfam" id="PF00690">
    <property type="entry name" value="Cation_ATPase_N"/>
    <property type="match status" value="1"/>
</dbReference>
<dbReference type="Proteomes" id="UP000243579">
    <property type="component" value="Unassembled WGS sequence"/>
</dbReference>
<feature type="transmembrane region" description="Helical" evidence="13">
    <location>
        <begin position="940"/>
        <end position="962"/>
    </location>
</feature>
<dbReference type="InterPro" id="IPR008250">
    <property type="entry name" value="ATPase_P-typ_transduc_dom_A_sf"/>
</dbReference>
<dbReference type="AlphaFoldDB" id="A0A1V9YMB8"/>
<evidence type="ECO:0000256" key="10">
    <source>
        <dbReference type="ARBA" id="ARBA00022989"/>
    </source>
</evidence>
<evidence type="ECO:0000256" key="13">
    <source>
        <dbReference type="RuleBase" id="RU362082"/>
    </source>
</evidence>
<dbReference type="PRINTS" id="PR00119">
    <property type="entry name" value="CATATPASE"/>
</dbReference>
<dbReference type="GO" id="GO:0019829">
    <property type="term" value="F:ATPase-coupled monoatomic cation transmembrane transporter activity"/>
    <property type="evidence" value="ECO:0007669"/>
    <property type="project" value="UniProtKB-UniRule"/>
</dbReference>
<dbReference type="PANTHER" id="PTHR45630">
    <property type="entry name" value="CATION-TRANSPORTING ATPASE-RELATED"/>
    <property type="match status" value="1"/>
</dbReference>
<evidence type="ECO:0000313" key="17">
    <source>
        <dbReference type="EMBL" id="OQR86858.1"/>
    </source>
</evidence>
<feature type="transmembrane region" description="Helical" evidence="13">
    <location>
        <begin position="908"/>
        <end position="928"/>
    </location>
</feature>
<keyword evidence="10 13" id="KW-1133">Transmembrane helix</keyword>
<evidence type="ECO:0000256" key="1">
    <source>
        <dbReference type="ARBA" id="ARBA00004141"/>
    </source>
</evidence>
<feature type="domain" description="P-type ATPase A" evidence="14">
    <location>
        <begin position="233"/>
        <end position="336"/>
    </location>
</feature>
<dbReference type="SFLD" id="SFLDS00003">
    <property type="entry name" value="Haloacid_Dehalogenase"/>
    <property type="match status" value="1"/>
</dbReference>
<dbReference type="SUPFAM" id="SSF81653">
    <property type="entry name" value="Calcium ATPase, transduction domain A"/>
    <property type="match status" value="1"/>
</dbReference>
<dbReference type="SUPFAM" id="SSF56784">
    <property type="entry name" value="HAD-like"/>
    <property type="match status" value="1"/>
</dbReference>
<dbReference type="SUPFAM" id="SSF81665">
    <property type="entry name" value="Calcium ATPase, transmembrane domain M"/>
    <property type="match status" value="1"/>
</dbReference>
<dbReference type="InterPro" id="IPR047819">
    <property type="entry name" value="P5A-ATPase_N"/>
</dbReference>
<keyword evidence="8 13" id="KW-0460">Magnesium</keyword>
<dbReference type="STRING" id="1202772.A0A1V9YMB8"/>
<dbReference type="SUPFAM" id="SSF81660">
    <property type="entry name" value="Metal cation-transporting ATPase, ATP-binding domain N"/>
    <property type="match status" value="1"/>
</dbReference>
<evidence type="ECO:0000259" key="14">
    <source>
        <dbReference type="Pfam" id="PF00122"/>
    </source>
</evidence>
<keyword evidence="9 13" id="KW-1278">Translocase</keyword>
<dbReference type="GO" id="GO:0140358">
    <property type="term" value="F:P-type transmembrane transporter activity"/>
    <property type="evidence" value="ECO:0007669"/>
    <property type="project" value="InterPro"/>
</dbReference>
<keyword evidence="7 13" id="KW-0067">ATP-binding</keyword>
<dbReference type="PROSITE" id="PS01229">
    <property type="entry name" value="COF_2"/>
    <property type="match status" value="1"/>
</dbReference>
<evidence type="ECO:0000256" key="11">
    <source>
        <dbReference type="ARBA" id="ARBA00023136"/>
    </source>
</evidence>
<feature type="transmembrane region" description="Helical" evidence="13">
    <location>
        <begin position="1071"/>
        <end position="1089"/>
    </location>
</feature>
<feature type="transmembrane region" description="Helical" evidence="13">
    <location>
        <begin position="160"/>
        <end position="177"/>
    </location>
</feature>
<dbReference type="SFLD" id="SFLDG00002">
    <property type="entry name" value="C1.7:_P-type_atpase_like"/>
    <property type="match status" value="1"/>
</dbReference>
<dbReference type="Gene3D" id="3.40.1110.10">
    <property type="entry name" value="Calcium-transporting ATPase, cytoplasmic domain N"/>
    <property type="match status" value="1"/>
</dbReference>
<feature type="transmembrane region" description="Helical" evidence="13">
    <location>
        <begin position="197"/>
        <end position="216"/>
    </location>
</feature>
<dbReference type="InterPro" id="IPR001757">
    <property type="entry name" value="P_typ_ATPase"/>
</dbReference>
<evidence type="ECO:0000256" key="8">
    <source>
        <dbReference type="ARBA" id="ARBA00022842"/>
    </source>
</evidence>
<dbReference type="SFLD" id="SFLDF00027">
    <property type="entry name" value="p-type_atpase"/>
    <property type="match status" value="1"/>
</dbReference>
<dbReference type="PANTHER" id="PTHR45630:SF8">
    <property type="entry name" value="CATION-TRANSPORTING ATPASE"/>
    <property type="match status" value="1"/>
</dbReference>
<evidence type="ECO:0000256" key="2">
    <source>
        <dbReference type="ARBA" id="ARBA00006000"/>
    </source>
</evidence>
<dbReference type="InterPro" id="IPR044492">
    <property type="entry name" value="P_typ_ATPase_HD_dom"/>
</dbReference>
<dbReference type="InterPro" id="IPR023214">
    <property type="entry name" value="HAD_sf"/>
</dbReference>
<keyword evidence="5 13" id="KW-0479">Metal-binding</keyword>
<feature type="transmembrane region" description="Helical" evidence="13">
    <location>
        <begin position="877"/>
        <end position="896"/>
    </location>
</feature>
<dbReference type="NCBIfam" id="TIGR01494">
    <property type="entry name" value="ATPase_P-type"/>
    <property type="match status" value="2"/>
</dbReference>
<evidence type="ECO:0000256" key="9">
    <source>
        <dbReference type="ARBA" id="ARBA00022967"/>
    </source>
</evidence>
<dbReference type="GO" id="GO:0046872">
    <property type="term" value="F:metal ion binding"/>
    <property type="evidence" value="ECO:0007669"/>
    <property type="project" value="UniProtKB-UniRule"/>
</dbReference>
<keyword evidence="18" id="KW-1185">Reference proteome</keyword>
<dbReference type="Gene3D" id="1.20.1110.10">
    <property type="entry name" value="Calcium-transporting ATPase, transmembrane domain"/>
    <property type="match status" value="1"/>
</dbReference>
<dbReference type="EMBL" id="JNBR01001477">
    <property type="protein sequence ID" value="OQR86858.1"/>
    <property type="molecule type" value="Genomic_DNA"/>
</dbReference>
<dbReference type="GO" id="GO:0005524">
    <property type="term" value="F:ATP binding"/>
    <property type="evidence" value="ECO:0007669"/>
    <property type="project" value="UniProtKB-UniRule"/>
</dbReference>
<feature type="transmembrane region" description="Helical" evidence="13">
    <location>
        <begin position="354"/>
        <end position="371"/>
    </location>
</feature>
<evidence type="ECO:0000313" key="18">
    <source>
        <dbReference type="Proteomes" id="UP000243579"/>
    </source>
</evidence>
<dbReference type="InterPro" id="IPR023299">
    <property type="entry name" value="ATPase_P-typ_cyto_dom_N"/>
</dbReference>
<dbReference type="InterPro" id="IPR023298">
    <property type="entry name" value="ATPase_P-typ_TM_dom_sf"/>
</dbReference>
<evidence type="ECO:0000256" key="5">
    <source>
        <dbReference type="ARBA" id="ARBA00022723"/>
    </source>
</evidence>
<feature type="transmembrane region" description="Helical" evidence="13">
    <location>
        <begin position="43"/>
        <end position="64"/>
    </location>
</feature>
<comment type="catalytic activity">
    <reaction evidence="12 13">
        <text>ATP + H2O = ADP + phosphate + H(+)</text>
        <dbReference type="Rhea" id="RHEA:13065"/>
        <dbReference type="ChEBI" id="CHEBI:15377"/>
        <dbReference type="ChEBI" id="CHEBI:15378"/>
        <dbReference type="ChEBI" id="CHEBI:30616"/>
        <dbReference type="ChEBI" id="CHEBI:43474"/>
        <dbReference type="ChEBI" id="CHEBI:456216"/>
    </reaction>
</comment>
<evidence type="ECO:0000256" key="6">
    <source>
        <dbReference type="ARBA" id="ARBA00022741"/>
    </source>
</evidence>
<dbReference type="InterPro" id="IPR018303">
    <property type="entry name" value="ATPase_P-typ_P_site"/>
</dbReference>
<proteinExistence type="inferred from homology"/>
<feature type="transmembrane region" description="Helical" evidence="13">
    <location>
        <begin position="383"/>
        <end position="409"/>
    </location>
</feature>
<organism evidence="17 18">
    <name type="scientific">Achlya hypogyna</name>
    <name type="common">Oomycete</name>
    <name type="synonym">Protoachlya hypogyna</name>
    <dbReference type="NCBI Taxonomy" id="1202772"/>
    <lineage>
        <taxon>Eukaryota</taxon>
        <taxon>Sar</taxon>
        <taxon>Stramenopiles</taxon>
        <taxon>Oomycota</taxon>
        <taxon>Saprolegniomycetes</taxon>
        <taxon>Saprolegniales</taxon>
        <taxon>Achlyaceae</taxon>
        <taxon>Achlya</taxon>
    </lineage>
</organism>
<keyword evidence="3" id="KW-0597">Phosphoprotein</keyword>
<protein>
    <recommendedName>
        <fullName evidence="13">Cation-transporting ATPase</fullName>
        <ecNumber evidence="13">7.2.2.-</ecNumber>
    </recommendedName>
</protein>
<evidence type="ECO:0000256" key="7">
    <source>
        <dbReference type="ARBA" id="ARBA00022840"/>
    </source>
</evidence>
<evidence type="ECO:0000259" key="15">
    <source>
        <dbReference type="Pfam" id="PF00690"/>
    </source>
</evidence>
<comment type="subcellular location">
    <subcellularLocation>
        <location evidence="1 13">Membrane</location>
        <topology evidence="1 13">Multi-pass membrane protein</topology>
    </subcellularLocation>
</comment>
<dbReference type="PROSITE" id="PS00154">
    <property type="entry name" value="ATPASE_E1_E2"/>
    <property type="match status" value="1"/>
</dbReference>
<gene>
    <name evidence="17" type="ORF">ACHHYP_09822</name>
</gene>
<dbReference type="GO" id="GO:0016020">
    <property type="term" value="C:membrane"/>
    <property type="evidence" value="ECO:0007669"/>
    <property type="project" value="UniProtKB-SubCell"/>
</dbReference>
<feature type="transmembrane region" description="Helical" evidence="13">
    <location>
        <begin position="1032"/>
        <end position="1051"/>
    </location>
</feature>
<dbReference type="InterPro" id="IPR006544">
    <property type="entry name" value="P-type_TPase_V"/>
</dbReference>
<evidence type="ECO:0000256" key="3">
    <source>
        <dbReference type="ARBA" id="ARBA00022553"/>
    </source>
</evidence>
<evidence type="ECO:0000256" key="12">
    <source>
        <dbReference type="ARBA" id="ARBA00049360"/>
    </source>
</evidence>
<feature type="domain" description="Cation-transporting P-type ATPase N-terminal" evidence="15">
    <location>
        <begin position="140"/>
        <end position="190"/>
    </location>
</feature>
<evidence type="ECO:0000259" key="16">
    <source>
        <dbReference type="Pfam" id="PF12409"/>
    </source>
</evidence>
<dbReference type="Pfam" id="PF12409">
    <property type="entry name" value="P5-ATPase"/>
    <property type="match status" value="1"/>
</dbReference>
<comment type="caution">
    <text evidence="17">The sequence shown here is derived from an EMBL/GenBank/DDBJ whole genome shotgun (WGS) entry which is preliminary data.</text>
</comment>
<accession>A0A1V9YMB8</accession>
<keyword evidence="6 13" id="KW-0547">Nucleotide-binding</keyword>
<dbReference type="OrthoDB" id="78844at2759"/>
<dbReference type="Gene3D" id="2.70.150.10">
    <property type="entry name" value="Calcium-transporting ATPase, cytoplasmic transduction domain A"/>
    <property type="match status" value="1"/>
</dbReference>
<dbReference type="Pfam" id="PF00122">
    <property type="entry name" value="E1-E2_ATPase"/>
    <property type="match status" value="1"/>
</dbReference>
<name>A0A1V9YMB8_ACHHY</name>
<reference evidence="17 18" key="1">
    <citation type="journal article" date="2014" name="Genome Biol. Evol.">
        <title>The secreted proteins of Achlya hypogyna and Thraustotheca clavata identify the ancestral oomycete secretome and reveal gene acquisitions by horizontal gene transfer.</title>
        <authorList>
            <person name="Misner I."/>
            <person name="Blouin N."/>
            <person name="Leonard G."/>
            <person name="Richards T.A."/>
            <person name="Lane C.E."/>
        </authorList>
    </citation>
    <scope>NUCLEOTIDE SEQUENCE [LARGE SCALE GENOMIC DNA]</scope>
    <source>
        <strain evidence="17 18">ATCC 48635</strain>
    </source>
</reference>
<dbReference type="NCBIfam" id="TIGR01657">
    <property type="entry name" value="P-ATPase-V"/>
    <property type="match status" value="1"/>
</dbReference>
<evidence type="ECO:0000256" key="4">
    <source>
        <dbReference type="ARBA" id="ARBA00022692"/>
    </source>
</evidence>
<dbReference type="EC" id="7.2.2.-" evidence="13"/>
<keyword evidence="4 13" id="KW-0812">Transmembrane</keyword>